<evidence type="ECO:0000313" key="5">
    <source>
        <dbReference type="Proteomes" id="UP001595632"/>
    </source>
</evidence>
<name>A0ABV7GQN8_9RHOB</name>
<dbReference type="RefSeq" id="WP_275633584.1">
    <property type="nucleotide sequence ID" value="NZ_JARGYD010000005.1"/>
</dbReference>
<dbReference type="PANTHER" id="PTHR43333">
    <property type="entry name" value="2-HACID_DH_C DOMAIN-CONTAINING PROTEIN"/>
    <property type="match status" value="1"/>
</dbReference>
<sequence>MTLLVKSGGEDVFPEWKGYFAEFAPDVDTRFWNDPDVSPESVEYVMVWEPPVGWLAKFPNLQVVFSSGAGVDHITRDPDWPRHLPLVRMGGMEQRMSEYVVWAALTALRDTRDFALGQAAHEWRYKEVPHSARDLTVGIMGMGNLGIAAAAALRGMGFKTRGWSRTPKTLDGIESFAGAGDLGDFLAGTDILVDLLPATPATENMIDAHLLAGLPDHATFINAGRGKHLVEADLLAALDAGTLGGAVLDVFQTEPLPADSPIWDHPKVTVTPHIASTPTKREKARYVAEGIKRFNEGKDLPNVFSPENGY</sequence>
<dbReference type="InterPro" id="IPR036291">
    <property type="entry name" value="NAD(P)-bd_dom_sf"/>
</dbReference>
<evidence type="ECO:0000256" key="1">
    <source>
        <dbReference type="ARBA" id="ARBA00023002"/>
    </source>
</evidence>
<organism evidence="4 5">
    <name type="scientific">Psychromarinibacter halotolerans</name>
    <dbReference type="NCBI Taxonomy" id="1775175"/>
    <lineage>
        <taxon>Bacteria</taxon>
        <taxon>Pseudomonadati</taxon>
        <taxon>Pseudomonadota</taxon>
        <taxon>Alphaproteobacteria</taxon>
        <taxon>Rhodobacterales</taxon>
        <taxon>Paracoccaceae</taxon>
        <taxon>Psychromarinibacter</taxon>
    </lineage>
</organism>
<keyword evidence="5" id="KW-1185">Reference proteome</keyword>
<evidence type="ECO:0000259" key="3">
    <source>
        <dbReference type="Pfam" id="PF02826"/>
    </source>
</evidence>
<dbReference type="SUPFAM" id="SSF51735">
    <property type="entry name" value="NAD(P)-binding Rossmann-fold domains"/>
    <property type="match status" value="1"/>
</dbReference>
<comment type="caution">
    <text evidence="4">The sequence shown here is derived from an EMBL/GenBank/DDBJ whole genome shotgun (WGS) entry which is preliminary data.</text>
</comment>
<dbReference type="EMBL" id="JBHRTB010000010">
    <property type="protein sequence ID" value="MFC3142801.1"/>
    <property type="molecule type" value="Genomic_DNA"/>
</dbReference>
<dbReference type="CDD" id="cd12164">
    <property type="entry name" value="GDH_like_2"/>
    <property type="match status" value="1"/>
</dbReference>
<dbReference type="Proteomes" id="UP001595632">
    <property type="component" value="Unassembled WGS sequence"/>
</dbReference>
<reference evidence="5" key="1">
    <citation type="journal article" date="2019" name="Int. J. Syst. Evol. Microbiol.">
        <title>The Global Catalogue of Microorganisms (GCM) 10K type strain sequencing project: providing services to taxonomists for standard genome sequencing and annotation.</title>
        <authorList>
            <consortium name="The Broad Institute Genomics Platform"/>
            <consortium name="The Broad Institute Genome Sequencing Center for Infectious Disease"/>
            <person name="Wu L."/>
            <person name="Ma J."/>
        </authorList>
    </citation>
    <scope>NUCLEOTIDE SEQUENCE [LARGE SCALE GENOMIC DNA]</scope>
    <source>
        <strain evidence="5">KCTC 52366</strain>
    </source>
</reference>
<dbReference type="InterPro" id="IPR006140">
    <property type="entry name" value="D-isomer_DH_NAD-bd"/>
</dbReference>
<feature type="domain" description="D-isomer specific 2-hydroxyacid dehydrogenase NAD-binding" evidence="3">
    <location>
        <begin position="102"/>
        <end position="275"/>
    </location>
</feature>
<proteinExistence type="predicted"/>
<protein>
    <submittedName>
        <fullName evidence="4">2-hydroxyacid dehydrogenase</fullName>
    </submittedName>
</protein>
<dbReference type="Gene3D" id="3.40.50.720">
    <property type="entry name" value="NAD(P)-binding Rossmann-like Domain"/>
    <property type="match status" value="2"/>
</dbReference>
<evidence type="ECO:0000256" key="2">
    <source>
        <dbReference type="ARBA" id="ARBA00023027"/>
    </source>
</evidence>
<keyword evidence="1" id="KW-0560">Oxidoreductase</keyword>
<dbReference type="Pfam" id="PF02826">
    <property type="entry name" value="2-Hacid_dh_C"/>
    <property type="match status" value="1"/>
</dbReference>
<keyword evidence="2" id="KW-0520">NAD</keyword>
<accession>A0ABV7GQN8</accession>
<gene>
    <name evidence="4" type="ORF">ACFOGP_08775</name>
</gene>
<evidence type="ECO:0000313" key="4">
    <source>
        <dbReference type="EMBL" id="MFC3142801.1"/>
    </source>
</evidence>
<dbReference type="PANTHER" id="PTHR43333:SF1">
    <property type="entry name" value="D-ISOMER SPECIFIC 2-HYDROXYACID DEHYDROGENASE NAD-BINDING DOMAIN-CONTAINING PROTEIN"/>
    <property type="match status" value="1"/>
</dbReference>
<dbReference type="SUPFAM" id="SSF52283">
    <property type="entry name" value="Formate/glycerate dehydrogenase catalytic domain-like"/>
    <property type="match status" value="1"/>
</dbReference>